<feature type="transmembrane region" description="Helical" evidence="4">
    <location>
        <begin position="42"/>
        <end position="60"/>
    </location>
</feature>
<gene>
    <name evidence="6" type="ORF">KTQ36_10165</name>
</gene>
<dbReference type="InterPro" id="IPR004089">
    <property type="entry name" value="MCPsignal_dom"/>
</dbReference>
<dbReference type="SMART" id="SM00283">
    <property type="entry name" value="MA"/>
    <property type="match status" value="1"/>
</dbReference>
<dbReference type="PANTHER" id="PTHR32089">
    <property type="entry name" value="METHYL-ACCEPTING CHEMOTAXIS PROTEIN MCPB"/>
    <property type="match status" value="1"/>
</dbReference>
<dbReference type="PROSITE" id="PS50111">
    <property type="entry name" value="CHEMOTAXIS_TRANSDUC_2"/>
    <property type="match status" value="1"/>
</dbReference>
<proteinExistence type="predicted"/>
<feature type="transmembrane region" description="Helical" evidence="4">
    <location>
        <begin position="90"/>
        <end position="110"/>
    </location>
</feature>
<feature type="transmembrane region" description="Helical" evidence="4">
    <location>
        <begin position="66"/>
        <end position="83"/>
    </location>
</feature>
<evidence type="ECO:0000313" key="6">
    <source>
        <dbReference type="EMBL" id="MBW0145654.1"/>
    </source>
</evidence>
<dbReference type="Pfam" id="PF00015">
    <property type="entry name" value="MCPsignal"/>
    <property type="match status" value="1"/>
</dbReference>
<feature type="transmembrane region" description="Helical" evidence="4">
    <location>
        <begin position="140"/>
        <end position="162"/>
    </location>
</feature>
<evidence type="ECO:0000256" key="1">
    <source>
        <dbReference type="ARBA" id="ARBA00023224"/>
    </source>
</evidence>
<dbReference type="EMBL" id="JAHVAH010000001">
    <property type="protein sequence ID" value="MBW0145654.1"/>
    <property type="molecule type" value="Genomic_DNA"/>
</dbReference>
<keyword evidence="4" id="KW-1133">Transmembrane helix</keyword>
<accession>A0ABS6V7X5</accession>
<dbReference type="Proteomes" id="UP000698028">
    <property type="component" value="Unassembled WGS sequence"/>
</dbReference>
<sequence length="534" mass="56427">MSEEMFPDPGKLASSPLSGLLRRAGEAHEELLDFRVRGMMAVVWYCWACSATFFAIAFLIPTYMPNAAIALSAATSAIAHLAAASRRYSVFTFAPIALMATLQPAILLYMLQGQGWQSEAHLFFFLGLAATTLMCDWRPVLLGAIGIAIHHLAIGETIPVWLYPDGEALSRTPVHIAALVVVALLLGRMAAMFTEHLNDQGEARAISFGAAEQADQARRDMLEALEAQRRAEADTELEREARLKAEADARNAREHAIAELAEGFEASVAQVITGVGSAAAQLEQSARDMADFSRSTGSQAKEAMDQAQLAASSAEQVTKGIVSLTQSIGSVADTSREQRALSEAARQSTDAGERSVRALADRTANIQQFVEMIRGIANQTNLLALNATIEAARAGEAGKGFAVVAGEVKGLAGQAGDATDEVAALLASISEGADGADNAFADVAAKMASLLDHAESLEAELDRQRDTSQMIEQTAEESALSVDGMSRHCTGVAEAADRASTLSEEVSEAASRLAESAAALEKATADFVTRLRGA</sequence>
<protein>
    <recommendedName>
        <fullName evidence="5">Methyl-accepting transducer domain-containing protein</fullName>
    </recommendedName>
</protein>
<evidence type="ECO:0000256" key="3">
    <source>
        <dbReference type="SAM" id="Coils"/>
    </source>
</evidence>
<evidence type="ECO:0000256" key="4">
    <source>
        <dbReference type="SAM" id="Phobius"/>
    </source>
</evidence>
<keyword evidence="4" id="KW-0812">Transmembrane</keyword>
<feature type="coiled-coil region" evidence="3">
    <location>
        <begin position="447"/>
        <end position="474"/>
    </location>
</feature>
<evidence type="ECO:0000256" key="2">
    <source>
        <dbReference type="PROSITE-ProRule" id="PRU00284"/>
    </source>
</evidence>
<feature type="domain" description="Methyl-accepting transducer" evidence="5">
    <location>
        <begin position="278"/>
        <end position="514"/>
    </location>
</feature>
<keyword evidence="7" id="KW-1185">Reference proteome</keyword>
<dbReference type="RefSeq" id="WP_218633545.1">
    <property type="nucleotide sequence ID" value="NZ_JAHVAH010000001.1"/>
</dbReference>
<reference evidence="6 7" key="1">
    <citation type="submission" date="2021-07" db="EMBL/GenBank/DDBJ databases">
        <title>The draft genome sequence of Sphingomicrobium sp. B8.</title>
        <authorList>
            <person name="Mu L."/>
        </authorList>
    </citation>
    <scope>NUCLEOTIDE SEQUENCE [LARGE SCALE GENOMIC DNA]</scope>
    <source>
        <strain evidence="6 7">B8</strain>
    </source>
</reference>
<evidence type="ECO:0000259" key="5">
    <source>
        <dbReference type="PROSITE" id="PS50111"/>
    </source>
</evidence>
<evidence type="ECO:0000313" key="7">
    <source>
        <dbReference type="Proteomes" id="UP000698028"/>
    </source>
</evidence>
<keyword evidence="1 2" id="KW-0807">Transducer</keyword>
<name>A0ABS6V7X5_9SPHN</name>
<keyword evidence="4" id="KW-0472">Membrane</keyword>
<comment type="caution">
    <text evidence="6">The sequence shown here is derived from an EMBL/GenBank/DDBJ whole genome shotgun (WGS) entry which is preliminary data.</text>
</comment>
<keyword evidence="3" id="KW-0175">Coiled coil</keyword>
<dbReference type="PANTHER" id="PTHR32089:SF112">
    <property type="entry name" value="LYSOZYME-LIKE PROTEIN-RELATED"/>
    <property type="match status" value="1"/>
</dbReference>
<organism evidence="6 7">
    <name type="scientific">Sphingomicrobium clamense</name>
    <dbReference type="NCBI Taxonomy" id="2851013"/>
    <lineage>
        <taxon>Bacteria</taxon>
        <taxon>Pseudomonadati</taxon>
        <taxon>Pseudomonadota</taxon>
        <taxon>Alphaproteobacteria</taxon>
        <taxon>Sphingomonadales</taxon>
        <taxon>Sphingomonadaceae</taxon>
        <taxon>Sphingomicrobium</taxon>
    </lineage>
</organism>
<feature type="transmembrane region" description="Helical" evidence="4">
    <location>
        <begin position="174"/>
        <end position="194"/>
    </location>
</feature>